<comment type="subunit">
    <text evidence="1">Binds to the N-terminal domain of the chaperone ClpA.</text>
</comment>
<comment type="similarity">
    <text evidence="1">Belongs to the ClpS family.</text>
</comment>
<dbReference type="GO" id="GO:0008233">
    <property type="term" value="F:peptidase activity"/>
    <property type="evidence" value="ECO:0007669"/>
    <property type="project" value="UniProtKB-KW"/>
</dbReference>
<proteinExistence type="inferred from homology"/>
<evidence type="ECO:0000313" key="3">
    <source>
        <dbReference type="EMBL" id="SFB27118.1"/>
    </source>
</evidence>
<name>A0A1I0ZS08_9FIRM</name>
<dbReference type="EMBL" id="FOJY01000016">
    <property type="protein sequence ID" value="SFB27118.1"/>
    <property type="molecule type" value="Genomic_DNA"/>
</dbReference>
<sequence>MATKGATKEKTNDMVHKPKRYKVIMHNDDFTTMDFVVEILIEIFHKNQLEAENLMMCVHRQGSAVVGVYPLDIARTKINDATNLAKQEGFPFKLTMEEA</sequence>
<dbReference type="PANTHER" id="PTHR33473:SF19">
    <property type="entry name" value="ATP-DEPENDENT CLP PROTEASE ADAPTER PROTEIN CLPS"/>
    <property type="match status" value="1"/>
</dbReference>
<dbReference type="AlphaFoldDB" id="A0A1I0ZS08"/>
<dbReference type="HAMAP" id="MF_00302">
    <property type="entry name" value="ClpS"/>
    <property type="match status" value="1"/>
</dbReference>
<dbReference type="Pfam" id="PF02617">
    <property type="entry name" value="ClpS"/>
    <property type="match status" value="1"/>
</dbReference>
<evidence type="ECO:0000259" key="2">
    <source>
        <dbReference type="Pfam" id="PF02617"/>
    </source>
</evidence>
<dbReference type="OrthoDB" id="9796121at2"/>
<protein>
    <recommendedName>
        <fullName evidence="1">ATP-dependent Clp protease adapter protein ClpS</fullName>
    </recommendedName>
</protein>
<dbReference type="InterPro" id="IPR022935">
    <property type="entry name" value="ClpS"/>
</dbReference>
<feature type="domain" description="Adaptor protein ClpS core" evidence="2">
    <location>
        <begin position="17"/>
        <end position="95"/>
    </location>
</feature>
<dbReference type="SUPFAM" id="SSF54736">
    <property type="entry name" value="ClpS-like"/>
    <property type="match status" value="1"/>
</dbReference>
<dbReference type="GO" id="GO:0030163">
    <property type="term" value="P:protein catabolic process"/>
    <property type="evidence" value="ECO:0007669"/>
    <property type="project" value="InterPro"/>
</dbReference>
<gene>
    <name evidence="1" type="primary">clpS</name>
    <name evidence="3" type="ORF">SAMN05216249_11651</name>
</gene>
<dbReference type="InterPro" id="IPR003769">
    <property type="entry name" value="ClpS_core"/>
</dbReference>
<dbReference type="InterPro" id="IPR014719">
    <property type="entry name" value="Ribosomal_bL12_C/ClpS-like"/>
</dbReference>
<keyword evidence="4" id="KW-1185">Reference proteome</keyword>
<accession>A0A1I0ZS08</accession>
<reference evidence="3 4" key="1">
    <citation type="submission" date="2016-10" db="EMBL/GenBank/DDBJ databases">
        <authorList>
            <person name="de Groot N.N."/>
        </authorList>
    </citation>
    <scope>NUCLEOTIDE SEQUENCE [LARGE SCALE GENOMIC DNA]</scope>
    <source>
        <strain evidence="3 4">DSM 5522</strain>
    </source>
</reference>
<organism evidence="3 4">
    <name type="scientific">Acetitomaculum ruminis DSM 5522</name>
    <dbReference type="NCBI Taxonomy" id="1120918"/>
    <lineage>
        <taxon>Bacteria</taxon>
        <taxon>Bacillati</taxon>
        <taxon>Bacillota</taxon>
        <taxon>Clostridia</taxon>
        <taxon>Lachnospirales</taxon>
        <taxon>Lachnospiraceae</taxon>
        <taxon>Acetitomaculum</taxon>
    </lineage>
</organism>
<dbReference type="PANTHER" id="PTHR33473">
    <property type="entry name" value="ATP-DEPENDENT CLP PROTEASE ADAPTER PROTEIN CLPS1, CHLOROPLASTIC"/>
    <property type="match status" value="1"/>
</dbReference>
<dbReference type="FunFam" id="3.30.1390.10:FF:000002">
    <property type="entry name" value="ATP-dependent Clp protease adapter protein ClpS"/>
    <property type="match status" value="1"/>
</dbReference>
<dbReference type="RefSeq" id="WP_092873510.1">
    <property type="nucleotide sequence ID" value="NZ_FOJY01000016.1"/>
</dbReference>
<dbReference type="Proteomes" id="UP000198838">
    <property type="component" value="Unassembled WGS sequence"/>
</dbReference>
<evidence type="ECO:0000256" key="1">
    <source>
        <dbReference type="HAMAP-Rule" id="MF_00302"/>
    </source>
</evidence>
<keyword evidence="3" id="KW-0378">Hydrolase</keyword>
<keyword evidence="3" id="KW-0645">Protease</keyword>
<dbReference type="Gene3D" id="3.30.1390.10">
    <property type="match status" value="1"/>
</dbReference>
<dbReference type="STRING" id="1120918.SAMN05216249_11651"/>
<dbReference type="GO" id="GO:0006508">
    <property type="term" value="P:proteolysis"/>
    <property type="evidence" value="ECO:0007669"/>
    <property type="project" value="UniProtKB-UniRule"/>
</dbReference>
<evidence type="ECO:0000313" key="4">
    <source>
        <dbReference type="Proteomes" id="UP000198838"/>
    </source>
</evidence>
<comment type="function">
    <text evidence="1">Involved in the modulation of the specificity of the ClpAP-mediated ATP-dependent protein degradation.</text>
</comment>